<dbReference type="GO" id="GO:0000439">
    <property type="term" value="C:transcription factor TFIIH core complex"/>
    <property type="evidence" value="ECO:0007669"/>
    <property type="project" value="InterPro"/>
</dbReference>
<evidence type="ECO:0000313" key="1">
    <source>
        <dbReference type="EMBL" id="RZC64665.1"/>
    </source>
</evidence>
<dbReference type="GO" id="GO:0006289">
    <property type="term" value="P:nucleotide-excision repair"/>
    <property type="evidence" value="ECO:0007669"/>
    <property type="project" value="InterPro"/>
</dbReference>
<keyword evidence="2" id="KW-1185">Reference proteome</keyword>
<sequence length="148" mass="16925">MAQAYGFLRKSISEMKVTGLGDPVIEPEVASTVLIGLSQQPPSTKYYLANNAQECILDILPKETKEELLHYWISIQELLKHFWSSYPITTTYLNTKVSRLKDAMADIYPKLQKIKESSQSDFRHQVFILVRPMVQALDAAFTHYDADL</sequence>
<dbReference type="EMBL" id="CM010720">
    <property type="protein sequence ID" value="RZC64665.1"/>
    <property type="molecule type" value="Genomic_DNA"/>
</dbReference>
<dbReference type="GO" id="GO:0006351">
    <property type="term" value="P:DNA-templated transcription"/>
    <property type="evidence" value="ECO:0007669"/>
    <property type="project" value="InterPro"/>
</dbReference>
<dbReference type="STRING" id="3469.A0A4Y7JY76"/>
<accession>A0A4Y7JY76</accession>
<dbReference type="PANTHER" id="PTHR12856">
    <property type="entry name" value="TRANSCRIPTION INITIATION FACTOR IIH-RELATED"/>
    <property type="match status" value="1"/>
</dbReference>
<dbReference type="Proteomes" id="UP000316621">
    <property type="component" value="Chromosome 6"/>
</dbReference>
<evidence type="ECO:0000313" key="2">
    <source>
        <dbReference type="Proteomes" id="UP000316621"/>
    </source>
</evidence>
<gene>
    <name evidence="1" type="ORF">C5167_008355</name>
</gene>
<dbReference type="Gramene" id="RZC64665">
    <property type="protein sequence ID" value="RZC64665"/>
    <property type="gene ID" value="C5167_008355"/>
</dbReference>
<proteinExistence type="predicted"/>
<name>A0A4Y7JY76_PAPSO</name>
<reference evidence="1 2" key="1">
    <citation type="journal article" date="2018" name="Science">
        <title>The opium poppy genome and morphinan production.</title>
        <authorList>
            <person name="Guo L."/>
            <person name="Winzer T."/>
            <person name="Yang X."/>
            <person name="Li Y."/>
            <person name="Ning Z."/>
            <person name="He Z."/>
            <person name="Teodor R."/>
            <person name="Lu Y."/>
            <person name="Bowser T.A."/>
            <person name="Graham I.A."/>
            <person name="Ye K."/>
        </authorList>
    </citation>
    <scope>NUCLEOTIDE SEQUENCE [LARGE SCALE GENOMIC DNA]</scope>
    <source>
        <strain evidence="2">cv. HN1</strain>
        <tissue evidence="1">Leaves</tissue>
    </source>
</reference>
<protein>
    <submittedName>
        <fullName evidence="1">Uncharacterized protein</fullName>
    </submittedName>
</protein>
<organism evidence="1 2">
    <name type="scientific">Papaver somniferum</name>
    <name type="common">Opium poppy</name>
    <dbReference type="NCBI Taxonomy" id="3469"/>
    <lineage>
        <taxon>Eukaryota</taxon>
        <taxon>Viridiplantae</taxon>
        <taxon>Streptophyta</taxon>
        <taxon>Embryophyta</taxon>
        <taxon>Tracheophyta</taxon>
        <taxon>Spermatophyta</taxon>
        <taxon>Magnoliopsida</taxon>
        <taxon>Ranunculales</taxon>
        <taxon>Papaveraceae</taxon>
        <taxon>Papaveroideae</taxon>
        <taxon>Papaver</taxon>
    </lineage>
</organism>
<dbReference type="InterPro" id="IPR027079">
    <property type="entry name" value="Tfb1/GTF2H1"/>
</dbReference>
<dbReference type="AlphaFoldDB" id="A0A4Y7JY76"/>